<dbReference type="Proteomes" id="UP000051950">
    <property type="component" value="Unassembled WGS sequence"/>
</dbReference>
<feature type="domain" description="SusD-like N-terminal" evidence="7">
    <location>
        <begin position="37"/>
        <end position="221"/>
    </location>
</feature>
<evidence type="ECO:0000313" key="8">
    <source>
        <dbReference type="EMBL" id="KRT13754.1"/>
    </source>
</evidence>
<evidence type="ECO:0000256" key="1">
    <source>
        <dbReference type="ARBA" id="ARBA00004442"/>
    </source>
</evidence>
<dbReference type="OrthoDB" id="5694214at2"/>
<evidence type="ECO:0000259" key="7">
    <source>
        <dbReference type="Pfam" id="PF14322"/>
    </source>
</evidence>
<evidence type="ECO:0008006" key="10">
    <source>
        <dbReference type="Google" id="ProtNLM"/>
    </source>
</evidence>
<keyword evidence="5" id="KW-0998">Cell outer membrane</keyword>
<comment type="similarity">
    <text evidence="2">Belongs to the SusD family.</text>
</comment>
<evidence type="ECO:0000313" key="9">
    <source>
        <dbReference type="Proteomes" id="UP000051950"/>
    </source>
</evidence>
<comment type="subcellular location">
    <subcellularLocation>
        <location evidence="1">Cell outer membrane</location>
    </subcellularLocation>
</comment>
<reference evidence="8 9" key="1">
    <citation type="submission" date="2015-11" db="EMBL/GenBank/DDBJ databases">
        <title>Sequence of Pedobacter ginsenosidimutans.</title>
        <authorList>
            <person name="Carson E."/>
            <person name="Keyser V."/>
            <person name="Newman J."/>
            <person name="Miller J."/>
        </authorList>
    </citation>
    <scope>NUCLEOTIDE SEQUENCE [LARGE SCALE GENOMIC DNA]</scope>
    <source>
        <strain evidence="8 9">KACC 14530</strain>
    </source>
</reference>
<organism evidence="8 9">
    <name type="scientific">Pedobacter ginsenosidimutans</name>
    <dbReference type="NCBI Taxonomy" id="687842"/>
    <lineage>
        <taxon>Bacteria</taxon>
        <taxon>Pseudomonadati</taxon>
        <taxon>Bacteroidota</taxon>
        <taxon>Sphingobacteriia</taxon>
        <taxon>Sphingobacteriales</taxon>
        <taxon>Sphingobacteriaceae</taxon>
        <taxon>Pedobacter</taxon>
    </lineage>
</organism>
<dbReference type="PROSITE" id="PS51257">
    <property type="entry name" value="PROKAR_LIPOPROTEIN"/>
    <property type="match status" value="1"/>
</dbReference>
<evidence type="ECO:0000256" key="3">
    <source>
        <dbReference type="ARBA" id="ARBA00022729"/>
    </source>
</evidence>
<dbReference type="Gene3D" id="1.25.40.390">
    <property type="match status" value="1"/>
</dbReference>
<dbReference type="EMBL" id="LMZQ01000032">
    <property type="protein sequence ID" value="KRT13754.1"/>
    <property type="molecule type" value="Genomic_DNA"/>
</dbReference>
<dbReference type="RefSeq" id="WP_057934528.1">
    <property type="nucleotide sequence ID" value="NZ_LMZQ01000032.1"/>
</dbReference>
<dbReference type="Pfam" id="PF07980">
    <property type="entry name" value="SusD_RagB"/>
    <property type="match status" value="1"/>
</dbReference>
<dbReference type="Pfam" id="PF14322">
    <property type="entry name" value="SusD-like_3"/>
    <property type="match status" value="1"/>
</dbReference>
<keyword evidence="9" id="KW-1185">Reference proteome</keyword>
<protein>
    <recommendedName>
        <fullName evidence="10">Carbohydrate-binding protein SusD</fullName>
    </recommendedName>
</protein>
<dbReference type="AlphaFoldDB" id="A0A0T5VIS1"/>
<evidence type="ECO:0000259" key="6">
    <source>
        <dbReference type="Pfam" id="PF07980"/>
    </source>
</evidence>
<evidence type="ECO:0000256" key="4">
    <source>
        <dbReference type="ARBA" id="ARBA00023136"/>
    </source>
</evidence>
<feature type="domain" description="RagB/SusD" evidence="6">
    <location>
        <begin position="277"/>
        <end position="529"/>
    </location>
</feature>
<evidence type="ECO:0000256" key="5">
    <source>
        <dbReference type="ARBA" id="ARBA00023237"/>
    </source>
</evidence>
<name>A0A0T5VIS1_9SPHI</name>
<dbReference type="InterPro" id="IPR011990">
    <property type="entry name" value="TPR-like_helical_dom_sf"/>
</dbReference>
<proteinExistence type="inferred from homology"/>
<gene>
    <name evidence="8" type="ORF">ASU31_22630</name>
</gene>
<dbReference type="SUPFAM" id="SSF48452">
    <property type="entry name" value="TPR-like"/>
    <property type="match status" value="1"/>
</dbReference>
<dbReference type="GO" id="GO:0009279">
    <property type="term" value="C:cell outer membrane"/>
    <property type="evidence" value="ECO:0007669"/>
    <property type="project" value="UniProtKB-SubCell"/>
</dbReference>
<comment type="caution">
    <text evidence="8">The sequence shown here is derived from an EMBL/GenBank/DDBJ whole genome shotgun (WGS) entry which is preliminary data.</text>
</comment>
<accession>A0A0T5VIS1</accession>
<dbReference type="InterPro" id="IPR033985">
    <property type="entry name" value="SusD-like_N"/>
</dbReference>
<dbReference type="STRING" id="687842.ASU31_22630"/>
<evidence type="ECO:0000256" key="2">
    <source>
        <dbReference type="ARBA" id="ARBA00006275"/>
    </source>
</evidence>
<sequence length="530" mass="60324">MKKIYYLFFSLLLIIFSGCEKFLTHDNPTDVDDETWWNTEANITAALNSIYAGIPDGSSGRQLMFLDALSDNAVARQSLRGDYESYVKGLQGANWGVGTGIWDDDYRDIRRANRFLENIDRAYMPVEKLKNQYLAEARALRAYYHMELSMFFGGITIMKQSVTPAGSYLPRSTAKEVYDFVVSELTECANSGALPNKYIDNVDLKRMSAATCWGLISKFALYNKDYERAKNAAKKIIDMGDYSLRKSTTIKTSYADLFLYTGEINNERIFFREITSAGNQWNTFAPQGTGGKTVVSPTASMVNAYETKQGKTLAELGPDSLAIYTKEPNYKNNRDPRLIASVILPGSTYTGVVLKPFEAGLDKLGDQNSTATGYWINKYLDPKDKTGTRTLDYMIMRYAEVLLNYVECLVELNDYSNPDVVKYLNEIRNRAGMPNVNTAVYNTQEKLRELVRRERRVELAFEGVRYYDIRRWEIFEQVMNGQVYGAIDPVTNQPVNVEVRSAKANRDMVWPIPQKELLANPQMTQNPNYN</sequence>
<dbReference type="InterPro" id="IPR012944">
    <property type="entry name" value="SusD_RagB_dom"/>
</dbReference>
<keyword evidence="3" id="KW-0732">Signal</keyword>
<keyword evidence="4" id="KW-0472">Membrane</keyword>